<dbReference type="EMBL" id="FYEH01000002">
    <property type="protein sequence ID" value="SNB61498.1"/>
    <property type="molecule type" value="Genomic_DNA"/>
</dbReference>
<name>A0A212QPY4_9PROT</name>
<dbReference type="Pfam" id="PF04430">
    <property type="entry name" value="DUF498"/>
    <property type="match status" value="1"/>
</dbReference>
<accession>A0A212QPY4</accession>
<reference evidence="1 2" key="1">
    <citation type="submission" date="2017-06" db="EMBL/GenBank/DDBJ databases">
        <authorList>
            <person name="Kim H.J."/>
            <person name="Triplett B.A."/>
        </authorList>
    </citation>
    <scope>NUCLEOTIDE SEQUENCE [LARGE SCALE GENOMIC DNA]</scope>
    <source>
        <strain evidence="1 2">B29T1</strain>
    </source>
</reference>
<dbReference type="SUPFAM" id="SSF64076">
    <property type="entry name" value="MTH938-like"/>
    <property type="match status" value="1"/>
</dbReference>
<sequence length="128" mass="13538">MPSELAATSRPQGRLFIEGYGEGGFRIGGQRRQGSQIILPAAVQDWPVAALSGLALEAFVPLFEHAGALDILLLGCGTLPVLPDRALQAALKDKGLRLDMMTTPAACRTYNILLAEDRRVAAALIAVA</sequence>
<dbReference type="RefSeq" id="WP_088560116.1">
    <property type="nucleotide sequence ID" value="NZ_FYEH01000002.1"/>
</dbReference>
<dbReference type="CDD" id="cd00248">
    <property type="entry name" value="Mth938-like"/>
    <property type="match status" value="1"/>
</dbReference>
<dbReference type="Proteomes" id="UP000197065">
    <property type="component" value="Unassembled WGS sequence"/>
</dbReference>
<organism evidence="1 2">
    <name type="scientific">Arboricoccus pini</name>
    <dbReference type="NCBI Taxonomy" id="1963835"/>
    <lineage>
        <taxon>Bacteria</taxon>
        <taxon>Pseudomonadati</taxon>
        <taxon>Pseudomonadota</taxon>
        <taxon>Alphaproteobacteria</taxon>
        <taxon>Geminicoccales</taxon>
        <taxon>Geminicoccaceae</taxon>
        <taxon>Arboricoccus</taxon>
    </lineage>
</organism>
<dbReference type="InterPro" id="IPR007523">
    <property type="entry name" value="NDUFAF3/AAMDC"/>
</dbReference>
<dbReference type="AlphaFoldDB" id="A0A212QPY4"/>
<dbReference type="InterPro" id="IPR036748">
    <property type="entry name" value="MTH938-like_sf"/>
</dbReference>
<dbReference type="OrthoDB" id="7351393at2"/>
<dbReference type="PANTHER" id="PTHR21192:SF2">
    <property type="entry name" value="NADH DEHYDROGENASE [UBIQUINONE] 1 ALPHA SUBCOMPLEX ASSEMBLY FACTOR 3"/>
    <property type="match status" value="1"/>
</dbReference>
<proteinExistence type="predicted"/>
<evidence type="ECO:0000313" key="2">
    <source>
        <dbReference type="Proteomes" id="UP000197065"/>
    </source>
</evidence>
<gene>
    <name evidence="1" type="ORF">SAMN07250955_102266</name>
</gene>
<dbReference type="Gene3D" id="3.40.1230.10">
    <property type="entry name" value="MTH938-like"/>
    <property type="match status" value="1"/>
</dbReference>
<dbReference type="PANTHER" id="PTHR21192">
    <property type="entry name" value="NUCLEAR PROTEIN E3-3"/>
    <property type="match status" value="1"/>
</dbReference>
<protein>
    <submittedName>
        <fullName evidence="1">Uncharacterized conserved protein, contains Mth938-like domain</fullName>
    </submittedName>
</protein>
<keyword evidence="2" id="KW-1185">Reference proteome</keyword>
<evidence type="ECO:0000313" key="1">
    <source>
        <dbReference type="EMBL" id="SNB61498.1"/>
    </source>
</evidence>